<dbReference type="Pfam" id="PF19263">
    <property type="entry name" value="DUF5906"/>
    <property type="match status" value="1"/>
</dbReference>
<protein>
    <recommendedName>
        <fullName evidence="1">NrS-1 polymerase-like helicase domain-containing protein</fullName>
    </recommendedName>
</protein>
<dbReference type="VEuPathDB" id="TrichDB:TVAGG3_0442990"/>
<feature type="domain" description="NrS-1 polymerase-like helicase" evidence="1">
    <location>
        <begin position="6"/>
        <end position="85"/>
    </location>
</feature>
<dbReference type="EMBL" id="DS116737">
    <property type="protein sequence ID" value="EAX82403.1"/>
    <property type="molecule type" value="Genomic_DNA"/>
</dbReference>
<dbReference type="VEuPathDB" id="TrichDB:TVAG_420040"/>
<sequence length="211" mass="24616">MTNLENICGKFNSSIENMKLIVCNEFQSIDTTKVLNSDALKSLITDKVGVVERKYKDSRVCENVANFIMVSNNAVPMKLESSDRRYVVVRKSDSHMQDTEYFDALSEYLTPEFYNYLFSYFMTLDISKFNPRQISHTEERQTLLEANKSVYELFVDETDFVSLDEKSLYDEYKQYCQEYGYMAASKRTFLANVKSLLDVQNGVYTKKIFSE</sequence>
<dbReference type="Proteomes" id="UP000001542">
    <property type="component" value="Unassembled WGS sequence"/>
</dbReference>
<evidence type="ECO:0000259" key="1">
    <source>
        <dbReference type="Pfam" id="PF19263"/>
    </source>
</evidence>
<name>A2GKB5_TRIV3</name>
<organism evidence="2 3">
    <name type="scientific">Trichomonas vaginalis (strain ATCC PRA-98 / G3)</name>
    <dbReference type="NCBI Taxonomy" id="412133"/>
    <lineage>
        <taxon>Eukaryota</taxon>
        <taxon>Metamonada</taxon>
        <taxon>Parabasalia</taxon>
        <taxon>Trichomonadida</taxon>
        <taxon>Trichomonadidae</taxon>
        <taxon>Trichomonas</taxon>
    </lineage>
</organism>
<dbReference type="AlphaFoldDB" id="A2GKB5"/>
<reference evidence="2" key="2">
    <citation type="journal article" date="2007" name="Science">
        <title>Draft genome sequence of the sexually transmitted pathogen Trichomonas vaginalis.</title>
        <authorList>
            <person name="Carlton J.M."/>
            <person name="Hirt R.P."/>
            <person name="Silva J.C."/>
            <person name="Delcher A.L."/>
            <person name="Schatz M."/>
            <person name="Zhao Q."/>
            <person name="Wortman J.R."/>
            <person name="Bidwell S.L."/>
            <person name="Alsmark U.C.M."/>
            <person name="Besteiro S."/>
            <person name="Sicheritz-Ponten T."/>
            <person name="Noel C.J."/>
            <person name="Dacks J.B."/>
            <person name="Foster P.G."/>
            <person name="Simillion C."/>
            <person name="Van de Peer Y."/>
            <person name="Miranda-Saavedra D."/>
            <person name="Barton G.J."/>
            <person name="Westrop G.D."/>
            <person name="Mueller S."/>
            <person name="Dessi D."/>
            <person name="Fiori P.L."/>
            <person name="Ren Q."/>
            <person name="Paulsen I."/>
            <person name="Zhang H."/>
            <person name="Bastida-Corcuera F.D."/>
            <person name="Simoes-Barbosa A."/>
            <person name="Brown M.T."/>
            <person name="Hayes R.D."/>
            <person name="Mukherjee M."/>
            <person name="Okumura C.Y."/>
            <person name="Schneider R."/>
            <person name="Smith A.J."/>
            <person name="Vanacova S."/>
            <person name="Villalvazo M."/>
            <person name="Haas B.J."/>
            <person name="Pertea M."/>
            <person name="Feldblyum T.V."/>
            <person name="Utterback T.R."/>
            <person name="Shu C.L."/>
            <person name="Osoegawa K."/>
            <person name="de Jong P.J."/>
            <person name="Hrdy I."/>
            <person name="Horvathova L."/>
            <person name="Zubacova Z."/>
            <person name="Dolezal P."/>
            <person name="Malik S.B."/>
            <person name="Logsdon J.M. Jr."/>
            <person name="Henze K."/>
            <person name="Gupta A."/>
            <person name="Wang C.C."/>
            <person name="Dunne R.L."/>
            <person name="Upcroft J.A."/>
            <person name="Upcroft P."/>
            <person name="White O."/>
            <person name="Salzberg S.L."/>
            <person name="Tang P."/>
            <person name="Chiu C.-H."/>
            <person name="Lee Y.-S."/>
            <person name="Embley T.M."/>
            <person name="Coombs G.H."/>
            <person name="Mottram J.C."/>
            <person name="Tachezy J."/>
            <person name="Fraser-Liggett C.M."/>
            <person name="Johnson P.J."/>
        </authorList>
    </citation>
    <scope>NUCLEOTIDE SEQUENCE [LARGE SCALE GENOMIC DNA]</scope>
    <source>
        <strain evidence="2">G3</strain>
    </source>
</reference>
<proteinExistence type="predicted"/>
<dbReference type="InterPro" id="IPR045455">
    <property type="entry name" value="NrS-1_pol-like_helicase"/>
</dbReference>
<keyword evidence="3" id="KW-1185">Reference proteome</keyword>
<dbReference type="InParanoid" id="A2GKB5"/>
<reference evidence="2" key="1">
    <citation type="submission" date="2006-10" db="EMBL/GenBank/DDBJ databases">
        <authorList>
            <person name="Amadeo P."/>
            <person name="Zhao Q."/>
            <person name="Wortman J."/>
            <person name="Fraser-Liggett C."/>
            <person name="Carlton J."/>
        </authorList>
    </citation>
    <scope>NUCLEOTIDE SEQUENCE</scope>
    <source>
        <strain evidence="2">G3</strain>
    </source>
</reference>
<gene>
    <name evidence="2" type="ORF">TVAG_420040</name>
</gene>
<evidence type="ECO:0000313" key="2">
    <source>
        <dbReference type="EMBL" id="EAX82403.1"/>
    </source>
</evidence>
<accession>A2GKB5</accession>
<evidence type="ECO:0000313" key="3">
    <source>
        <dbReference type="Proteomes" id="UP000001542"/>
    </source>
</evidence>